<dbReference type="RefSeq" id="WP_119847150.1">
    <property type="nucleotide sequence ID" value="NZ_CP032412.1"/>
</dbReference>
<dbReference type="AlphaFoldDB" id="A0A385THL1"/>
<evidence type="ECO:0000313" key="1">
    <source>
        <dbReference type="EMBL" id="AYB43123.1"/>
    </source>
</evidence>
<name>A0A385THL1_PAELA</name>
<organism evidence="1 2">
    <name type="scientific">Paenibacillus lautus</name>
    <name type="common">Bacillus lautus</name>
    <dbReference type="NCBI Taxonomy" id="1401"/>
    <lineage>
        <taxon>Bacteria</taxon>
        <taxon>Bacillati</taxon>
        <taxon>Bacillota</taxon>
        <taxon>Bacilli</taxon>
        <taxon>Bacillales</taxon>
        <taxon>Paenibacillaceae</taxon>
        <taxon>Paenibacillus</taxon>
    </lineage>
</organism>
<proteinExistence type="predicted"/>
<protein>
    <submittedName>
        <fullName evidence="1">Uncharacterized protein</fullName>
    </submittedName>
</protein>
<reference evidence="1 2" key="1">
    <citation type="submission" date="2018-09" db="EMBL/GenBank/DDBJ databases">
        <title>Genome Sequence of Paenibacillus lautus Strain E7593-69, Azo Dye-Degrading Bacteria, Isolated from Commercial Tattoo Inks.</title>
        <authorList>
            <person name="Nho S.W."/>
            <person name="Kim S.-J."/>
            <person name="Kweon O."/>
            <person name="Cerniglia C.E."/>
        </authorList>
    </citation>
    <scope>NUCLEOTIDE SEQUENCE [LARGE SCALE GENOMIC DNA]</scope>
    <source>
        <strain evidence="1 2">E7593-69</strain>
    </source>
</reference>
<accession>A0A385THL1</accession>
<dbReference type="KEGG" id="plw:D5F53_07410"/>
<dbReference type="Pfam" id="PF22116">
    <property type="entry name" value="DUF6944"/>
    <property type="match status" value="1"/>
</dbReference>
<keyword evidence="2" id="KW-1185">Reference proteome</keyword>
<evidence type="ECO:0000313" key="2">
    <source>
        <dbReference type="Proteomes" id="UP000266552"/>
    </source>
</evidence>
<dbReference type="EMBL" id="CP032412">
    <property type="protein sequence ID" value="AYB43123.1"/>
    <property type="molecule type" value="Genomic_DNA"/>
</dbReference>
<dbReference type="InterPro" id="IPR054224">
    <property type="entry name" value="DUF6944"/>
</dbReference>
<sequence>MPAKPWSLQEQLAAYAWLQALGTNIAALGQTKMLSKRKKEQDEGQRLSILGNAMQSIAIAAQAEITAELRGTATNKKANDLTVAGNLLQSVGNALQVIAGAEDS</sequence>
<dbReference type="Proteomes" id="UP000266552">
    <property type="component" value="Chromosome"/>
</dbReference>
<gene>
    <name evidence="1" type="ORF">D5F53_07410</name>
</gene>